<reference evidence="1" key="1">
    <citation type="journal article" date="2015" name="Nature">
        <title>Complex archaea that bridge the gap between prokaryotes and eukaryotes.</title>
        <authorList>
            <person name="Spang A."/>
            <person name="Saw J.H."/>
            <person name="Jorgensen S.L."/>
            <person name="Zaremba-Niedzwiedzka K."/>
            <person name="Martijn J."/>
            <person name="Lind A.E."/>
            <person name="van Eijk R."/>
            <person name="Schleper C."/>
            <person name="Guy L."/>
            <person name="Ettema T.J."/>
        </authorList>
    </citation>
    <scope>NUCLEOTIDE SEQUENCE</scope>
</reference>
<organism evidence="1">
    <name type="scientific">marine sediment metagenome</name>
    <dbReference type="NCBI Taxonomy" id="412755"/>
    <lineage>
        <taxon>unclassified sequences</taxon>
        <taxon>metagenomes</taxon>
        <taxon>ecological metagenomes</taxon>
    </lineage>
</organism>
<gene>
    <name evidence="1" type="ORF">LCGC14_1880630</name>
</gene>
<protein>
    <submittedName>
        <fullName evidence="1">Uncharacterized protein</fullName>
    </submittedName>
</protein>
<proteinExistence type="predicted"/>
<dbReference type="AlphaFoldDB" id="A0A0F9GQM5"/>
<name>A0A0F9GQM5_9ZZZZ</name>
<dbReference type="EMBL" id="LAZR01019357">
    <property type="protein sequence ID" value="KKL92846.1"/>
    <property type="molecule type" value="Genomic_DNA"/>
</dbReference>
<accession>A0A0F9GQM5</accession>
<comment type="caution">
    <text evidence="1">The sequence shown here is derived from an EMBL/GenBank/DDBJ whole genome shotgun (WGS) entry which is preliminary data.</text>
</comment>
<evidence type="ECO:0000313" key="1">
    <source>
        <dbReference type="EMBL" id="KKL92846.1"/>
    </source>
</evidence>
<sequence>MIEITYKRMTRGMTDKELMELAENNDDMGTYAFLELEEKGYEWITKSQVSA</sequence>